<dbReference type="EMBL" id="KN846960">
    <property type="protein sequence ID" value="KIW66081.1"/>
    <property type="molecule type" value="Genomic_DNA"/>
</dbReference>
<keyword evidence="2" id="KW-0456">Lyase</keyword>
<evidence type="ECO:0000256" key="2">
    <source>
        <dbReference type="ARBA" id="ARBA00023239"/>
    </source>
</evidence>
<organism evidence="4 5">
    <name type="scientific">Phialophora macrospora</name>
    <dbReference type="NCBI Taxonomy" id="1851006"/>
    <lineage>
        <taxon>Eukaryota</taxon>
        <taxon>Fungi</taxon>
        <taxon>Dikarya</taxon>
        <taxon>Ascomycota</taxon>
        <taxon>Pezizomycotina</taxon>
        <taxon>Eurotiomycetes</taxon>
        <taxon>Chaetothyriomycetidae</taxon>
        <taxon>Chaetothyriales</taxon>
        <taxon>Herpotrichiellaceae</taxon>
        <taxon>Phialophora</taxon>
    </lineage>
</organism>
<dbReference type="InterPro" id="IPR036409">
    <property type="entry name" value="Aldolase_II/adducin_N_sf"/>
</dbReference>
<dbReference type="HOGENOM" id="CLU_006033_2_2_1"/>
<dbReference type="GO" id="GO:0005829">
    <property type="term" value="C:cytosol"/>
    <property type="evidence" value="ECO:0007669"/>
    <property type="project" value="TreeGrafter"/>
</dbReference>
<evidence type="ECO:0000256" key="1">
    <source>
        <dbReference type="ARBA" id="ARBA00022723"/>
    </source>
</evidence>
<dbReference type="GO" id="GO:0016832">
    <property type="term" value="F:aldehyde-lyase activity"/>
    <property type="evidence" value="ECO:0007669"/>
    <property type="project" value="TreeGrafter"/>
</dbReference>
<keyword evidence="5" id="KW-1185">Reference proteome</keyword>
<evidence type="ECO:0000313" key="4">
    <source>
        <dbReference type="EMBL" id="KIW66081.1"/>
    </source>
</evidence>
<protein>
    <recommendedName>
        <fullName evidence="3">Class II aldolase/adducin N-terminal domain-containing protein</fullName>
    </recommendedName>
</protein>
<dbReference type="InterPro" id="IPR050197">
    <property type="entry name" value="Aldolase_class_II_sugar_metab"/>
</dbReference>
<evidence type="ECO:0000259" key="3">
    <source>
        <dbReference type="SMART" id="SM01007"/>
    </source>
</evidence>
<dbReference type="Pfam" id="PF00596">
    <property type="entry name" value="Aldolase_II"/>
    <property type="match status" value="1"/>
</dbReference>
<evidence type="ECO:0000313" key="5">
    <source>
        <dbReference type="Proteomes" id="UP000054266"/>
    </source>
</evidence>
<sequence>MSSPIGAGDSATTFCGNVSPYIEHISRRRYQILVLRVQGLCSKIDMMASPPKPPTAAELREKLMHASHILHHHDILDGFGHISVRNPEDPTTCFLTGTAAALITSPDVFTEYRISDGQPVKDGVFVSPYSEHHIHAAILAKFPGVHSVVHSHALDVLAYTVTSGSASEAQSTTSTSTLRPIIHKTGFLGESVPVWDVAGAYTSEHEQRNRYLLVNDYHLGESLAAAADKPSGQYPYHKVVLQRGHGFVALGDSIEEAVYNAIYTVENARVQAQAEQRSNVHSDQHIHFLSRVEIEACAPMDRACITKVWPLWMAEIKRNPLWQ</sequence>
<accession>A0A0D2CLH1</accession>
<feature type="domain" description="Class II aldolase/adducin N-terminal" evidence="3">
    <location>
        <begin position="61"/>
        <end position="272"/>
    </location>
</feature>
<dbReference type="InterPro" id="IPR001303">
    <property type="entry name" value="Aldolase_II/adducin_N"/>
</dbReference>
<dbReference type="SUPFAM" id="SSF53639">
    <property type="entry name" value="AraD/HMP-PK domain-like"/>
    <property type="match status" value="1"/>
</dbReference>
<proteinExistence type="predicted"/>
<dbReference type="GO" id="GO:0046872">
    <property type="term" value="F:metal ion binding"/>
    <property type="evidence" value="ECO:0007669"/>
    <property type="project" value="UniProtKB-KW"/>
</dbReference>
<reference evidence="4 5" key="1">
    <citation type="submission" date="2015-01" db="EMBL/GenBank/DDBJ databases">
        <title>The Genome Sequence of Capronia semiimmersa CBS27337.</title>
        <authorList>
            <consortium name="The Broad Institute Genomics Platform"/>
            <person name="Cuomo C."/>
            <person name="de Hoog S."/>
            <person name="Gorbushina A."/>
            <person name="Stielow B."/>
            <person name="Teixiera M."/>
            <person name="Abouelleil A."/>
            <person name="Chapman S.B."/>
            <person name="Priest M."/>
            <person name="Young S.K."/>
            <person name="Wortman J."/>
            <person name="Nusbaum C."/>
            <person name="Birren B."/>
        </authorList>
    </citation>
    <scope>NUCLEOTIDE SEQUENCE [LARGE SCALE GENOMIC DNA]</scope>
    <source>
        <strain evidence="4 5">CBS 27337</strain>
    </source>
</reference>
<dbReference type="PANTHER" id="PTHR22789">
    <property type="entry name" value="FUCULOSE PHOSPHATE ALDOLASE"/>
    <property type="match status" value="1"/>
</dbReference>
<dbReference type="STRING" id="5601.A0A0D2CLH1"/>
<dbReference type="SMART" id="SM01007">
    <property type="entry name" value="Aldolase_II"/>
    <property type="match status" value="1"/>
</dbReference>
<gene>
    <name evidence="4" type="ORF">PV04_08286</name>
</gene>
<name>A0A0D2CLH1_9EURO</name>
<dbReference type="Gene3D" id="3.40.225.10">
    <property type="entry name" value="Class II aldolase/adducin N-terminal domain"/>
    <property type="match status" value="1"/>
</dbReference>
<dbReference type="AlphaFoldDB" id="A0A0D2CLH1"/>
<dbReference type="GO" id="GO:0019323">
    <property type="term" value="P:pentose catabolic process"/>
    <property type="evidence" value="ECO:0007669"/>
    <property type="project" value="TreeGrafter"/>
</dbReference>
<keyword evidence="1" id="KW-0479">Metal-binding</keyword>
<dbReference type="Proteomes" id="UP000054266">
    <property type="component" value="Unassembled WGS sequence"/>
</dbReference>
<dbReference type="PANTHER" id="PTHR22789:SF0">
    <property type="entry name" value="3-OXO-TETRONATE 4-PHOSPHATE DECARBOXYLASE-RELATED"/>
    <property type="match status" value="1"/>
</dbReference>